<sequence>LDQINGYYLTSWPGRTALYIYGQSLIHFIAQKYGEDKVIALSEIFCEYPYLGFNYALKRTIGLNLDELYQTWEDNLKEKYQLQAQKILSQKNLTPSQQLTKYHYWIDYPHWLSTPDGDKIAVRVSTPHSYPFIQTVDPLSSFAPLTYSTIKNQSLIKRTYGRDSSFSISPDSSKIIYAKLGDYEQFYRFYDLYLFDLEIEKEVRLSEGLRARDPCWSPDPDNPQIVVVINQSGTNNLALINLPSPNSS</sequence>
<feature type="non-terminal residue" evidence="1">
    <location>
        <position position="248"/>
    </location>
</feature>
<dbReference type="AlphaFoldDB" id="X1NCC2"/>
<evidence type="ECO:0008006" key="2">
    <source>
        <dbReference type="Google" id="ProtNLM"/>
    </source>
</evidence>
<dbReference type="EMBL" id="BARV01033111">
    <property type="protein sequence ID" value="GAI41667.1"/>
    <property type="molecule type" value="Genomic_DNA"/>
</dbReference>
<feature type="non-terminal residue" evidence="1">
    <location>
        <position position="1"/>
    </location>
</feature>
<dbReference type="InterPro" id="IPR011042">
    <property type="entry name" value="6-blade_b-propeller_TolB-like"/>
</dbReference>
<evidence type="ECO:0000313" key="1">
    <source>
        <dbReference type="EMBL" id="GAI41667.1"/>
    </source>
</evidence>
<proteinExistence type="predicted"/>
<organism evidence="1">
    <name type="scientific">marine sediment metagenome</name>
    <dbReference type="NCBI Taxonomy" id="412755"/>
    <lineage>
        <taxon>unclassified sequences</taxon>
        <taxon>metagenomes</taxon>
        <taxon>ecological metagenomes</taxon>
    </lineage>
</organism>
<comment type="caution">
    <text evidence="1">The sequence shown here is derived from an EMBL/GenBank/DDBJ whole genome shotgun (WGS) entry which is preliminary data.</text>
</comment>
<gene>
    <name evidence="1" type="ORF">S06H3_52105</name>
</gene>
<protein>
    <recommendedName>
        <fullName evidence="2">Dipeptidylpeptidase IV N-terminal domain-containing protein</fullName>
    </recommendedName>
</protein>
<dbReference type="Gene3D" id="2.120.10.30">
    <property type="entry name" value="TolB, C-terminal domain"/>
    <property type="match status" value="1"/>
</dbReference>
<name>X1NCC2_9ZZZZ</name>
<dbReference type="SUPFAM" id="SSF82171">
    <property type="entry name" value="DPP6 N-terminal domain-like"/>
    <property type="match status" value="1"/>
</dbReference>
<reference evidence="1" key="1">
    <citation type="journal article" date="2014" name="Front. Microbiol.">
        <title>High frequency of phylogenetically diverse reductive dehalogenase-homologous genes in deep subseafloor sedimentary metagenomes.</title>
        <authorList>
            <person name="Kawai M."/>
            <person name="Futagami T."/>
            <person name="Toyoda A."/>
            <person name="Takaki Y."/>
            <person name="Nishi S."/>
            <person name="Hori S."/>
            <person name="Arai W."/>
            <person name="Tsubouchi T."/>
            <person name="Morono Y."/>
            <person name="Uchiyama I."/>
            <person name="Ito T."/>
            <person name="Fujiyama A."/>
            <person name="Inagaki F."/>
            <person name="Takami H."/>
        </authorList>
    </citation>
    <scope>NUCLEOTIDE SEQUENCE</scope>
    <source>
        <strain evidence="1">Expedition CK06-06</strain>
    </source>
</reference>
<accession>X1NCC2</accession>